<reference evidence="1" key="2">
    <citation type="submission" date="2018-03" db="EMBL/GenBank/DDBJ databases">
        <title>The Triticum urartu genome reveals the dynamic nature of wheat genome evolution.</title>
        <authorList>
            <person name="Ling H."/>
            <person name="Ma B."/>
            <person name="Shi X."/>
            <person name="Liu H."/>
            <person name="Dong L."/>
            <person name="Sun H."/>
            <person name="Cao Y."/>
            <person name="Gao Q."/>
            <person name="Zheng S."/>
            <person name="Li Y."/>
            <person name="Yu Y."/>
            <person name="Du H."/>
            <person name="Qi M."/>
            <person name="Li Y."/>
            <person name="Yu H."/>
            <person name="Cui Y."/>
            <person name="Wang N."/>
            <person name="Chen C."/>
            <person name="Wu H."/>
            <person name="Zhao Y."/>
            <person name="Zhang J."/>
            <person name="Li Y."/>
            <person name="Zhou W."/>
            <person name="Zhang B."/>
            <person name="Hu W."/>
            <person name="Eijk M."/>
            <person name="Tang J."/>
            <person name="Witsenboer H."/>
            <person name="Zhao S."/>
            <person name="Li Z."/>
            <person name="Zhang A."/>
            <person name="Wang D."/>
            <person name="Liang C."/>
        </authorList>
    </citation>
    <scope>NUCLEOTIDE SEQUENCE [LARGE SCALE GENOMIC DNA]</scope>
    <source>
        <strain evidence="1">cv. G1812</strain>
    </source>
</reference>
<reference evidence="1" key="3">
    <citation type="submission" date="2022-06" db="UniProtKB">
        <authorList>
            <consortium name="EnsemblPlants"/>
        </authorList>
    </citation>
    <scope>IDENTIFICATION</scope>
</reference>
<dbReference type="Proteomes" id="UP000015106">
    <property type="component" value="Chromosome 4"/>
</dbReference>
<evidence type="ECO:0000313" key="1">
    <source>
        <dbReference type="EnsemblPlants" id="TuG1812G0400001428.01.T01"/>
    </source>
</evidence>
<protein>
    <submittedName>
        <fullName evidence="1">Uncharacterized protein</fullName>
    </submittedName>
</protein>
<name>A0A8R7Q3U0_TRIUA</name>
<reference evidence="2" key="1">
    <citation type="journal article" date="2013" name="Nature">
        <title>Draft genome of the wheat A-genome progenitor Triticum urartu.</title>
        <authorList>
            <person name="Ling H.Q."/>
            <person name="Zhao S."/>
            <person name="Liu D."/>
            <person name="Wang J."/>
            <person name="Sun H."/>
            <person name="Zhang C."/>
            <person name="Fan H."/>
            <person name="Li D."/>
            <person name="Dong L."/>
            <person name="Tao Y."/>
            <person name="Gao C."/>
            <person name="Wu H."/>
            <person name="Li Y."/>
            <person name="Cui Y."/>
            <person name="Guo X."/>
            <person name="Zheng S."/>
            <person name="Wang B."/>
            <person name="Yu K."/>
            <person name="Liang Q."/>
            <person name="Yang W."/>
            <person name="Lou X."/>
            <person name="Chen J."/>
            <person name="Feng M."/>
            <person name="Jian J."/>
            <person name="Zhang X."/>
            <person name="Luo G."/>
            <person name="Jiang Y."/>
            <person name="Liu J."/>
            <person name="Wang Z."/>
            <person name="Sha Y."/>
            <person name="Zhang B."/>
            <person name="Wu H."/>
            <person name="Tang D."/>
            <person name="Shen Q."/>
            <person name="Xue P."/>
            <person name="Zou S."/>
            <person name="Wang X."/>
            <person name="Liu X."/>
            <person name="Wang F."/>
            <person name="Yang Y."/>
            <person name="An X."/>
            <person name="Dong Z."/>
            <person name="Zhang K."/>
            <person name="Zhang X."/>
            <person name="Luo M.C."/>
            <person name="Dvorak J."/>
            <person name="Tong Y."/>
            <person name="Wang J."/>
            <person name="Yang H."/>
            <person name="Li Z."/>
            <person name="Wang D."/>
            <person name="Zhang A."/>
            <person name="Wang J."/>
        </authorList>
    </citation>
    <scope>NUCLEOTIDE SEQUENCE</scope>
    <source>
        <strain evidence="2">cv. G1812</strain>
    </source>
</reference>
<dbReference type="AlphaFoldDB" id="A0A8R7Q3U0"/>
<proteinExistence type="predicted"/>
<organism evidence="1 2">
    <name type="scientific">Triticum urartu</name>
    <name type="common">Red wild einkorn</name>
    <name type="synonym">Crithodium urartu</name>
    <dbReference type="NCBI Taxonomy" id="4572"/>
    <lineage>
        <taxon>Eukaryota</taxon>
        <taxon>Viridiplantae</taxon>
        <taxon>Streptophyta</taxon>
        <taxon>Embryophyta</taxon>
        <taxon>Tracheophyta</taxon>
        <taxon>Spermatophyta</taxon>
        <taxon>Magnoliopsida</taxon>
        <taxon>Liliopsida</taxon>
        <taxon>Poales</taxon>
        <taxon>Poaceae</taxon>
        <taxon>BOP clade</taxon>
        <taxon>Pooideae</taxon>
        <taxon>Triticodae</taxon>
        <taxon>Triticeae</taxon>
        <taxon>Triticinae</taxon>
        <taxon>Triticum</taxon>
    </lineage>
</organism>
<dbReference type="EnsemblPlants" id="TuG1812G0400001428.01.T01">
    <property type="protein sequence ID" value="TuG1812G0400001428.01.T01"/>
    <property type="gene ID" value="TuG1812G0400001428.01"/>
</dbReference>
<evidence type="ECO:0000313" key="2">
    <source>
        <dbReference type="Proteomes" id="UP000015106"/>
    </source>
</evidence>
<dbReference type="Gramene" id="TuG1812G0400001428.01.T01">
    <property type="protein sequence ID" value="TuG1812G0400001428.01.T01"/>
    <property type="gene ID" value="TuG1812G0400001428.01"/>
</dbReference>
<accession>A0A8R7Q3U0</accession>
<sequence>MPHLSLPPSPYPQQLGFPPLPSPCPASPCSFVEPASVATFSARRGCILHLRHPPRVRDAHGVVAILLALGKVRPPPFLRIARDGASTDAPVLNCISSADRFGVVI</sequence>
<keyword evidence="2" id="KW-1185">Reference proteome</keyword>